<reference evidence="5" key="1">
    <citation type="submission" date="2020-05" db="EMBL/GenBank/DDBJ databases">
        <authorList>
            <person name="Chiriac C."/>
            <person name="Salcher M."/>
            <person name="Ghai R."/>
            <person name="Kavagutti S V."/>
        </authorList>
    </citation>
    <scope>NUCLEOTIDE SEQUENCE</scope>
</reference>
<evidence type="ECO:0000256" key="1">
    <source>
        <dbReference type="ARBA" id="ARBA00022679"/>
    </source>
</evidence>
<dbReference type="SUPFAM" id="SSF69593">
    <property type="entry name" value="Glycerol-3-phosphate (1)-acyltransferase"/>
    <property type="match status" value="1"/>
</dbReference>
<name>A0A6J7XPE7_9ZZZZ</name>
<dbReference type="EMBL" id="CAFBSG010000002">
    <property type="protein sequence ID" value="CAB5239189.1"/>
    <property type="molecule type" value="Genomic_DNA"/>
</dbReference>
<keyword evidence="2" id="KW-0012">Acyltransferase</keyword>
<proteinExistence type="predicted"/>
<dbReference type="PANTHER" id="PTHR10434:SF55">
    <property type="entry name" value="POSSIBLE ACYLTRANSFERASE"/>
    <property type="match status" value="1"/>
</dbReference>
<dbReference type="AlphaFoldDB" id="A0A6J7XPE7"/>
<feature type="domain" description="Phospholipid/glycerol acyltransferase" evidence="4">
    <location>
        <begin position="50"/>
        <end position="168"/>
    </location>
</feature>
<dbReference type="GO" id="GO:0005886">
    <property type="term" value="C:plasma membrane"/>
    <property type="evidence" value="ECO:0007669"/>
    <property type="project" value="TreeGrafter"/>
</dbReference>
<accession>A0A6J7XPE7</accession>
<organism evidence="5">
    <name type="scientific">freshwater metagenome</name>
    <dbReference type="NCBI Taxonomy" id="449393"/>
    <lineage>
        <taxon>unclassified sequences</taxon>
        <taxon>metagenomes</taxon>
        <taxon>ecological metagenomes</taxon>
    </lineage>
</organism>
<dbReference type="CDD" id="cd07989">
    <property type="entry name" value="LPLAT_AGPAT-like"/>
    <property type="match status" value="1"/>
</dbReference>
<dbReference type="PANTHER" id="PTHR10434">
    <property type="entry name" value="1-ACYL-SN-GLYCEROL-3-PHOSPHATE ACYLTRANSFERASE"/>
    <property type="match status" value="1"/>
</dbReference>
<evidence type="ECO:0000313" key="5">
    <source>
        <dbReference type="EMBL" id="CAB5239189.1"/>
    </source>
</evidence>
<sequence>MLPAYDPPRGKPLGTNATFKICASILIPILNLITRRDWQGAKNIPATGPVIVISNHLSYLDVLVFAQFLYKNGRAPRFLGKESIFKVPFVGKILLGAGQIPVSRESPDASKALDNALAVLRVGHMFGVYPEGTLTRDPDGWPMVAKTGLARLAIITRAPVIPIAQWGSQDVMPTYSKKIKIFPRTIIHLHAGPPLDFSPWFGKENDPEALTQATAYAMGVLTSMLEEIRGEKRPANIFDPHTSDLPRTGNFKRKSQS</sequence>
<evidence type="ECO:0000256" key="3">
    <source>
        <dbReference type="SAM" id="MobiDB-lite"/>
    </source>
</evidence>
<dbReference type="Pfam" id="PF01553">
    <property type="entry name" value="Acyltransferase"/>
    <property type="match status" value="1"/>
</dbReference>
<protein>
    <submittedName>
        <fullName evidence="5">Unannotated protein</fullName>
    </submittedName>
</protein>
<keyword evidence="1" id="KW-0808">Transferase</keyword>
<evidence type="ECO:0000259" key="4">
    <source>
        <dbReference type="SMART" id="SM00563"/>
    </source>
</evidence>
<feature type="region of interest" description="Disordered" evidence="3">
    <location>
        <begin position="233"/>
        <end position="257"/>
    </location>
</feature>
<dbReference type="GO" id="GO:0006654">
    <property type="term" value="P:phosphatidic acid biosynthetic process"/>
    <property type="evidence" value="ECO:0007669"/>
    <property type="project" value="TreeGrafter"/>
</dbReference>
<gene>
    <name evidence="5" type="ORF">UFOPK3554_00124</name>
</gene>
<evidence type="ECO:0000256" key="2">
    <source>
        <dbReference type="ARBA" id="ARBA00023315"/>
    </source>
</evidence>
<dbReference type="InterPro" id="IPR002123">
    <property type="entry name" value="Plipid/glycerol_acylTrfase"/>
</dbReference>
<dbReference type="GO" id="GO:0003841">
    <property type="term" value="F:1-acylglycerol-3-phosphate O-acyltransferase activity"/>
    <property type="evidence" value="ECO:0007669"/>
    <property type="project" value="TreeGrafter"/>
</dbReference>
<dbReference type="SMART" id="SM00563">
    <property type="entry name" value="PlsC"/>
    <property type="match status" value="1"/>
</dbReference>